<dbReference type="SUPFAM" id="SSF52540">
    <property type="entry name" value="P-loop containing nucleoside triphosphate hydrolases"/>
    <property type="match status" value="1"/>
</dbReference>
<dbReference type="PROSITE" id="PS50067">
    <property type="entry name" value="KINESIN_MOTOR_2"/>
    <property type="match status" value="1"/>
</dbReference>
<dbReference type="GO" id="GO:0016787">
    <property type="term" value="F:hydrolase activity"/>
    <property type="evidence" value="ECO:0007669"/>
    <property type="project" value="UniProtKB-KW"/>
</dbReference>
<feature type="non-terminal residue" evidence="7">
    <location>
        <position position="270"/>
    </location>
</feature>
<dbReference type="GO" id="GO:0051231">
    <property type="term" value="P:spindle elongation"/>
    <property type="evidence" value="ECO:0007669"/>
    <property type="project" value="TreeGrafter"/>
</dbReference>
<dbReference type="GO" id="GO:0008017">
    <property type="term" value="F:microtubule binding"/>
    <property type="evidence" value="ECO:0007669"/>
    <property type="project" value="InterPro"/>
</dbReference>
<dbReference type="PANTHER" id="PTHR47970:SF12">
    <property type="entry name" value="KINESIN FAMILY MEMBER 11"/>
    <property type="match status" value="1"/>
</dbReference>
<dbReference type="AlphaFoldDB" id="A0A8H8DIM9"/>
<gene>
    <name evidence="7" type="ORF">BJ554DRAFT_8240</name>
</gene>
<comment type="subcellular location">
    <subcellularLocation>
        <location evidence="1">Cytoplasm</location>
        <location evidence="1">Cytoskeleton</location>
    </subcellularLocation>
</comment>
<dbReference type="GO" id="GO:0008574">
    <property type="term" value="F:plus-end-directed microtubule motor activity"/>
    <property type="evidence" value="ECO:0007669"/>
    <property type="project" value="TreeGrafter"/>
</dbReference>
<evidence type="ECO:0000313" key="7">
    <source>
        <dbReference type="EMBL" id="KAG5459803.1"/>
    </source>
</evidence>
<dbReference type="OrthoDB" id="3176171at2759"/>
<dbReference type="EMBL" id="JAEFCI010006279">
    <property type="protein sequence ID" value="KAG5459803.1"/>
    <property type="molecule type" value="Genomic_DNA"/>
</dbReference>
<keyword evidence="2" id="KW-0963">Cytoplasm</keyword>
<dbReference type="PANTHER" id="PTHR47970">
    <property type="entry name" value="KINESIN-LIKE PROTEIN KIF11"/>
    <property type="match status" value="1"/>
</dbReference>
<organism evidence="7 8">
    <name type="scientific">Olpidium bornovanus</name>
    <dbReference type="NCBI Taxonomy" id="278681"/>
    <lineage>
        <taxon>Eukaryota</taxon>
        <taxon>Fungi</taxon>
        <taxon>Fungi incertae sedis</taxon>
        <taxon>Olpidiomycota</taxon>
        <taxon>Olpidiomycotina</taxon>
        <taxon>Olpidiomycetes</taxon>
        <taxon>Olpidiales</taxon>
        <taxon>Olpidiaceae</taxon>
        <taxon>Olpidium</taxon>
    </lineage>
</organism>
<keyword evidence="4" id="KW-0206">Cytoskeleton</keyword>
<dbReference type="InterPro" id="IPR027417">
    <property type="entry name" value="P-loop_NTPase"/>
</dbReference>
<keyword evidence="3" id="KW-0505">Motor protein</keyword>
<dbReference type="GO" id="GO:0005876">
    <property type="term" value="C:spindle microtubule"/>
    <property type="evidence" value="ECO:0007669"/>
    <property type="project" value="TreeGrafter"/>
</dbReference>
<dbReference type="InterPro" id="IPR001752">
    <property type="entry name" value="Kinesin_motor_dom"/>
</dbReference>
<dbReference type="Gene3D" id="3.40.850.10">
    <property type="entry name" value="Kinesin motor domain"/>
    <property type="match status" value="1"/>
</dbReference>
<dbReference type="GO" id="GO:0005524">
    <property type="term" value="F:ATP binding"/>
    <property type="evidence" value="ECO:0007669"/>
    <property type="project" value="InterPro"/>
</dbReference>
<evidence type="ECO:0000313" key="8">
    <source>
        <dbReference type="Proteomes" id="UP000673691"/>
    </source>
</evidence>
<keyword evidence="7" id="KW-0378">Hydrolase</keyword>
<proteinExistence type="inferred from homology"/>
<evidence type="ECO:0000256" key="4">
    <source>
        <dbReference type="ARBA" id="ARBA00023212"/>
    </source>
</evidence>
<comment type="similarity">
    <text evidence="5">Belongs to the TRAFAC class myosin-kinesin ATPase superfamily. Kinesin family.</text>
</comment>
<dbReference type="GO" id="GO:0072686">
    <property type="term" value="C:mitotic spindle"/>
    <property type="evidence" value="ECO:0007669"/>
    <property type="project" value="TreeGrafter"/>
</dbReference>
<dbReference type="InterPro" id="IPR036961">
    <property type="entry name" value="Kinesin_motor_dom_sf"/>
</dbReference>
<evidence type="ECO:0000256" key="5">
    <source>
        <dbReference type="PROSITE-ProRule" id="PRU00283"/>
    </source>
</evidence>
<evidence type="ECO:0000259" key="6">
    <source>
        <dbReference type="PROSITE" id="PS50067"/>
    </source>
</evidence>
<name>A0A8H8DIM9_9FUNG</name>
<dbReference type="InterPro" id="IPR047149">
    <property type="entry name" value="KIF11-like"/>
</dbReference>
<accession>A0A8H8DIM9</accession>
<reference evidence="7 8" key="1">
    <citation type="journal article" name="Sci. Rep.">
        <title>Genome-scale phylogenetic analyses confirm Olpidium as the closest living zoosporic fungus to the non-flagellated, terrestrial fungi.</title>
        <authorList>
            <person name="Chang Y."/>
            <person name="Rochon D."/>
            <person name="Sekimoto S."/>
            <person name="Wang Y."/>
            <person name="Chovatia M."/>
            <person name="Sandor L."/>
            <person name="Salamov A."/>
            <person name="Grigoriev I.V."/>
            <person name="Stajich J.E."/>
            <person name="Spatafora J.W."/>
        </authorList>
    </citation>
    <scope>NUCLEOTIDE SEQUENCE [LARGE SCALE GENOMIC DNA]</scope>
    <source>
        <strain evidence="7">S191</strain>
    </source>
</reference>
<comment type="caution">
    <text evidence="5">Lacks conserved residue(s) required for the propagation of feature annotation.</text>
</comment>
<dbReference type="GO" id="GO:0090307">
    <property type="term" value="P:mitotic spindle assembly"/>
    <property type="evidence" value="ECO:0007669"/>
    <property type="project" value="TreeGrafter"/>
</dbReference>
<evidence type="ECO:0000256" key="1">
    <source>
        <dbReference type="ARBA" id="ARBA00004245"/>
    </source>
</evidence>
<dbReference type="GO" id="GO:0007018">
    <property type="term" value="P:microtubule-based movement"/>
    <property type="evidence" value="ECO:0007669"/>
    <property type="project" value="InterPro"/>
</dbReference>
<protein>
    <submittedName>
        <fullName evidence="7">P-loop containing nucleoside triphosphate hydrolase protein</fullName>
    </submittedName>
</protein>
<comment type="caution">
    <text evidence="7">The sequence shown here is derived from an EMBL/GenBank/DDBJ whole genome shotgun (WGS) entry which is preliminary data.</text>
</comment>
<dbReference type="Pfam" id="PF00225">
    <property type="entry name" value="Kinesin"/>
    <property type="match status" value="1"/>
</dbReference>
<evidence type="ECO:0000256" key="2">
    <source>
        <dbReference type="ARBA" id="ARBA00022490"/>
    </source>
</evidence>
<feature type="domain" description="Kinesin motor" evidence="6">
    <location>
        <begin position="58"/>
        <end position="270"/>
    </location>
</feature>
<keyword evidence="8" id="KW-1185">Reference proteome</keyword>
<sequence>MVAIPAVVARADNLPVHVWPPVAHPTRAPGKGAGTGWRAQSLTGAENGRVNSQPSLAPLTITSLPFPHRGRNEREVRDCLPTLLQAQGPHTLVVRPSLTDTNISRVYTFDSVYGPEASQQRIFDDVIKPMLDEVRFAQRARLAKGDLESAEFAPNANAGIIPRALHHMFTVLESNAVEFSVRASYLELYNEELKDLLAPSEDDQRKLRIFEDGRKGNFVQGLEERLINNVVEGITILKKGSLKRQTAATKCNDKSRWFELPYAIYVDSFL</sequence>
<dbReference type="Proteomes" id="UP000673691">
    <property type="component" value="Unassembled WGS sequence"/>
</dbReference>
<evidence type="ECO:0000256" key="3">
    <source>
        <dbReference type="ARBA" id="ARBA00023175"/>
    </source>
</evidence>
<dbReference type="SMART" id="SM00129">
    <property type="entry name" value="KISc"/>
    <property type="match status" value="1"/>
</dbReference>